<sequence>METNHDDLTPEQVSTCYDIVMDSLYCLQRKYGEDIAEALGQSVGSVIDALITVRNMYIDE</sequence>
<keyword evidence="2" id="KW-1185">Reference proteome</keyword>
<protein>
    <submittedName>
        <fullName evidence="1">Uncharacterized protein</fullName>
    </submittedName>
</protein>
<evidence type="ECO:0000313" key="2">
    <source>
        <dbReference type="Proteomes" id="UP000267050"/>
    </source>
</evidence>
<dbReference type="EMBL" id="LC375533">
    <property type="protein sequence ID" value="BBD74638.1"/>
    <property type="molecule type" value="Genomic_DNA"/>
</dbReference>
<accession>A0A3G9ESC5</accession>
<name>A0A3G9ESC5_9CAUD</name>
<proteinExistence type="predicted"/>
<dbReference type="RefSeq" id="YP_009816167.1">
    <property type="nucleotide sequence ID" value="NC_048103.1"/>
</dbReference>
<dbReference type="Proteomes" id="UP000267050">
    <property type="component" value="Segment"/>
</dbReference>
<evidence type="ECO:0000313" key="1">
    <source>
        <dbReference type="EMBL" id="BBD74638.1"/>
    </source>
</evidence>
<reference evidence="1 2" key="1">
    <citation type="submission" date="2018-03" db="EMBL/GenBank/DDBJ databases">
        <title>Podoviridae phage infectious to Pectobacterium.</title>
        <authorList>
            <person name="Hirata H."/>
            <person name="Kashihara M."/>
        </authorList>
    </citation>
    <scope>NUCLEOTIDE SEQUENCE [LARGE SCALE GENOMIC DNA]</scope>
</reference>
<dbReference type="KEGG" id="vg:55007402"/>
<organism evidence="1 2">
    <name type="scientific">Pectobacterium phage PPWS2</name>
    <dbReference type="NCBI Taxonomy" id="2153295"/>
    <lineage>
        <taxon>Viruses</taxon>
        <taxon>Duplodnaviria</taxon>
        <taxon>Heunggongvirae</taxon>
        <taxon>Uroviricota</taxon>
        <taxon>Caudoviricetes</taxon>
        <taxon>Autographivirales</taxon>
        <taxon>Autoscriptoviridae</taxon>
        <taxon>Corkvirinae</taxon>
        <taxon>Kotilavirus</taxon>
        <taxon>Kotilavirus PPWS2</taxon>
    </lineage>
</organism>
<dbReference type="GeneID" id="55007402"/>